<dbReference type="InterPro" id="IPR002736">
    <property type="entry name" value="CitG"/>
</dbReference>
<gene>
    <name evidence="1" type="ORF">Pla110_22780</name>
</gene>
<sequence length="294" mass="32411">MQPLSIADETFLMEAIRTACLLEATARKPGNVHAEADFENMCFEDFVKSANQTAPVLAKASMMGLGLIIEAALVATHSSVGKNTNLGMVLLIAPLAAVPMATPLQEGIASVLSHTTVEDAVRVYQAINLVQPGGMGKVSSQDLTEKPTKTLLEIMKLAADRDLIAAQYASHFELIFDFCFPLLEERADEFSSKWEEIIQTLFLKILAENPDSLIVRKTNMETAQEVSQRADDVLNTGWPATETSRELFTQFDRWLREDGNRRNPGTTADLVAAALFAGLREKIIDSPFQFRYSL</sequence>
<proteinExistence type="predicted"/>
<dbReference type="RefSeq" id="WP_197440663.1">
    <property type="nucleotide sequence ID" value="NZ_CP036281.1"/>
</dbReference>
<dbReference type="EMBL" id="CP036281">
    <property type="protein sequence ID" value="QDU80547.1"/>
    <property type="molecule type" value="Genomic_DNA"/>
</dbReference>
<dbReference type="KEGG" id="plon:Pla110_22780"/>
<dbReference type="Gene3D" id="1.10.4200.10">
    <property type="entry name" value="Triphosphoribosyl-dephospho-CoA protein"/>
    <property type="match status" value="1"/>
</dbReference>
<protein>
    <submittedName>
        <fullName evidence="1">Triphosphoribosyl-dephospho-CoA synthase</fullName>
    </submittedName>
</protein>
<dbReference type="PANTHER" id="PTHR42280">
    <property type="entry name" value="CITG FAMILY PROTEIN"/>
    <property type="match status" value="1"/>
</dbReference>
<organism evidence="1 2">
    <name type="scientific">Polystyrenella longa</name>
    <dbReference type="NCBI Taxonomy" id="2528007"/>
    <lineage>
        <taxon>Bacteria</taxon>
        <taxon>Pseudomonadati</taxon>
        <taxon>Planctomycetota</taxon>
        <taxon>Planctomycetia</taxon>
        <taxon>Planctomycetales</taxon>
        <taxon>Planctomycetaceae</taxon>
        <taxon>Polystyrenella</taxon>
    </lineage>
</organism>
<dbReference type="AlphaFoldDB" id="A0A518CMU2"/>
<dbReference type="PANTHER" id="PTHR42280:SF1">
    <property type="entry name" value="CITG FAMILY PROTEIN"/>
    <property type="match status" value="1"/>
</dbReference>
<dbReference type="GO" id="GO:0005524">
    <property type="term" value="F:ATP binding"/>
    <property type="evidence" value="ECO:0007669"/>
    <property type="project" value="InterPro"/>
</dbReference>
<dbReference type="Pfam" id="PF01874">
    <property type="entry name" value="CitG"/>
    <property type="match status" value="1"/>
</dbReference>
<dbReference type="Proteomes" id="UP000317178">
    <property type="component" value="Chromosome"/>
</dbReference>
<accession>A0A518CMU2</accession>
<name>A0A518CMU2_9PLAN</name>
<dbReference type="GO" id="GO:0046917">
    <property type="term" value="F:triphosphoribosyl-dephospho-CoA synthase activity"/>
    <property type="evidence" value="ECO:0007669"/>
    <property type="project" value="InterPro"/>
</dbReference>
<evidence type="ECO:0000313" key="2">
    <source>
        <dbReference type="Proteomes" id="UP000317178"/>
    </source>
</evidence>
<keyword evidence="2" id="KW-1185">Reference proteome</keyword>
<reference evidence="1 2" key="1">
    <citation type="submission" date="2019-02" db="EMBL/GenBank/DDBJ databases">
        <title>Deep-cultivation of Planctomycetes and their phenomic and genomic characterization uncovers novel biology.</title>
        <authorList>
            <person name="Wiegand S."/>
            <person name="Jogler M."/>
            <person name="Boedeker C."/>
            <person name="Pinto D."/>
            <person name="Vollmers J."/>
            <person name="Rivas-Marin E."/>
            <person name="Kohn T."/>
            <person name="Peeters S.H."/>
            <person name="Heuer A."/>
            <person name="Rast P."/>
            <person name="Oberbeckmann S."/>
            <person name="Bunk B."/>
            <person name="Jeske O."/>
            <person name="Meyerdierks A."/>
            <person name="Storesund J.E."/>
            <person name="Kallscheuer N."/>
            <person name="Luecker S."/>
            <person name="Lage O.M."/>
            <person name="Pohl T."/>
            <person name="Merkel B.J."/>
            <person name="Hornburger P."/>
            <person name="Mueller R.-W."/>
            <person name="Bruemmer F."/>
            <person name="Labrenz M."/>
            <person name="Spormann A.M."/>
            <person name="Op den Camp H."/>
            <person name="Overmann J."/>
            <person name="Amann R."/>
            <person name="Jetten M.S.M."/>
            <person name="Mascher T."/>
            <person name="Medema M.H."/>
            <person name="Devos D.P."/>
            <person name="Kaster A.-K."/>
            <person name="Ovreas L."/>
            <person name="Rohde M."/>
            <person name="Galperin M.Y."/>
            <person name="Jogler C."/>
        </authorList>
    </citation>
    <scope>NUCLEOTIDE SEQUENCE [LARGE SCALE GENOMIC DNA]</scope>
    <source>
        <strain evidence="1 2">Pla110</strain>
    </source>
</reference>
<evidence type="ECO:0000313" key="1">
    <source>
        <dbReference type="EMBL" id="QDU80547.1"/>
    </source>
</evidence>